<keyword evidence="2" id="KW-1185">Reference proteome</keyword>
<evidence type="ECO:0000313" key="2">
    <source>
        <dbReference type="Proteomes" id="UP000326565"/>
    </source>
</evidence>
<gene>
    <name evidence="1" type="ORF">BDV29DRAFT_108581</name>
</gene>
<sequence length="101" mass="10863">MCADVKKYGTPNHCSPAYPGWSAKLHSGKIGGAKGVWIVDKDDTSQAGKAGRIWIEVSSASQLKINQALEDLVVPLINACGNVRLLNTRGPYRKRSLASNL</sequence>
<dbReference type="Proteomes" id="UP000326565">
    <property type="component" value="Unassembled WGS sequence"/>
</dbReference>
<evidence type="ECO:0000313" key="1">
    <source>
        <dbReference type="EMBL" id="KAB8075369.1"/>
    </source>
</evidence>
<protein>
    <submittedName>
        <fullName evidence="1">Uncharacterized protein</fullName>
    </submittedName>
</protein>
<organism evidence="1 2">
    <name type="scientific">Aspergillus leporis</name>
    <dbReference type="NCBI Taxonomy" id="41062"/>
    <lineage>
        <taxon>Eukaryota</taxon>
        <taxon>Fungi</taxon>
        <taxon>Dikarya</taxon>
        <taxon>Ascomycota</taxon>
        <taxon>Pezizomycotina</taxon>
        <taxon>Eurotiomycetes</taxon>
        <taxon>Eurotiomycetidae</taxon>
        <taxon>Eurotiales</taxon>
        <taxon>Aspergillaceae</taxon>
        <taxon>Aspergillus</taxon>
        <taxon>Aspergillus subgen. Circumdati</taxon>
    </lineage>
</organism>
<dbReference type="AlphaFoldDB" id="A0A5N5X414"/>
<proteinExistence type="predicted"/>
<accession>A0A5N5X414</accession>
<reference evidence="1 2" key="1">
    <citation type="submission" date="2019-04" db="EMBL/GenBank/DDBJ databases">
        <title>Friends and foes A comparative genomics study of 23 Aspergillus species from section Flavi.</title>
        <authorList>
            <consortium name="DOE Joint Genome Institute"/>
            <person name="Kjaerbolling I."/>
            <person name="Vesth T."/>
            <person name="Frisvad J.C."/>
            <person name="Nybo J.L."/>
            <person name="Theobald S."/>
            <person name="Kildgaard S."/>
            <person name="Isbrandt T."/>
            <person name="Kuo A."/>
            <person name="Sato A."/>
            <person name="Lyhne E.K."/>
            <person name="Kogle M.E."/>
            <person name="Wiebenga A."/>
            <person name="Kun R.S."/>
            <person name="Lubbers R.J."/>
            <person name="Makela M.R."/>
            <person name="Barry K."/>
            <person name="Chovatia M."/>
            <person name="Clum A."/>
            <person name="Daum C."/>
            <person name="Haridas S."/>
            <person name="He G."/>
            <person name="LaButti K."/>
            <person name="Lipzen A."/>
            <person name="Mondo S."/>
            <person name="Riley R."/>
            <person name="Salamov A."/>
            <person name="Simmons B.A."/>
            <person name="Magnuson J.K."/>
            <person name="Henrissat B."/>
            <person name="Mortensen U.H."/>
            <person name="Larsen T.O."/>
            <person name="Devries R.P."/>
            <person name="Grigoriev I.V."/>
            <person name="Machida M."/>
            <person name="Baker S.E."/>
            <person name="Andersen M.R."/>
        </authorList>
    </citation>
    <scope>NUCLEOTIDE SEQUENCE [LARGE SCALE GENOMIC DNA]</scope>
    <source>
        <strain evidence="1 2">CBS 151.66</strain>
    </source>
</reference>
<dbReference type="EMBL" id="ML732195">
    <property type="protein sequence ID" value="KAB8075369.1"/>
    <property type="molecule type" value="Genomic_DNA"/>
</dbReference>
<name>A0A5N5X414_9EURO</name>